<dbReference type="Proteomes" id="UP000274504">
    <property type="component" value="Unassembled WGS sequence"/>
</dbReference>
<gene>
    <name evidence="2" type="ORF">HDID_LOCUS989</name>
</gene>
<evidence type="ECO:0000313" key="4">
    <source>
        <dbReference type="WBParaSite" id="HDID_0000098801-mRNA-1"/>
    </source>
</evidence>
<evidence type="ECO:0000313" key="2">
    <source>
        <dbReference type="EMBL" id="VDL18450.1"/>
    </source>
</evidence>
<dbReference type="AlphaFoldDB" id="A0A0R3S9P6"/>
<sequence length="95" mass="10681">MVLTKKMRQQNSTIPPSRAEGKTPIHFVRKWEYTESLEESLITKMGGLLALAFKVPTHGRGCVKLFDIIPDISRRDYLQSVGTTSQDIKISTTTS</sequence>
<reference evidence="2 3" key="2">
    <citation type="submission" date="2018-11" db="EMBL/GenBank/DDBJ databases">
        <authorList>
            <consortium name="Pathogen Informatics"/>
        </authorList>
    </citation>
    <scope>NUCLEOTIDE SEQUENCE [LARGE SCALE GENOMIC DNA]</scope>
</reference>
<reference evidence="4" key="1">
    <citation type="submission" date="2017-02" db="UniProtKB">
        <authorList>
            <consortium name="WormBaseParasite"/>
        </authorList>
    </citation>
    <scope>IDENTIFICATION</scope>
</reference>
<accession>A0A0R3S9P6</accession>
<dbReference type="EMBL" id="UYSG01000156">
    <property type="protein sequence ID" value="VDL18450.1"/>
    <property type="molecule type" value="Genomic_DNA"/>
</dbReference>
<name>A0A0R3S9P6_HYMDI</name>
<organism evidence="4">
    <name type="scientific">Hymenolepis diminuta</name>
    <name type="common">Rat tapeworm</name>
    <dbReference type="NCBI Taxonomy" id="6216"/>
    <lineage>
        <taxon>Eukaryota</taxon>
        <taxon>Metazoa</taxon>
        <taxon>Spiralia</taxon>
        <taxon>Lophotrochozoa</taxon>
        <taxon>Platyhelminthes</taxon>
        <taxon>Cestoda</taxon>
        <taxon>Eucestoda</taxon>
        <taxon>Cyclophyllidea</taxon>
        <taxon>Hymenolepididae</taxon>
        <taxon>Hymenolepis</taxon>
    </lineage>
</organism>
<evidence type="ECO:0000313" key="3">
    <source>
        <dbReference type="Proteomes" id="UP000274504"/>
    </source>
</evidence>
<feature type="region of interest" description="Disordered" evidence="1">
    <location>
        <begin position="1"/>
        <end position="20"/>
    </location>
</feature>
<evidence type="ECO:0000256" key="1">
    <source>
        <dbReference type="SAM" id="MobiDB-lite"/>
    </source>
</evidence>
<protein>
    <submittedName>
        <fullName evidence="4">Kinesin motor domain-containing protein</fullName>
    </submittedName>
</protein>
<proteinExistence type="predicted"/>
<dbReference type="WBParaSite" id="HDID_0000098801-mRNA-1">
    <property type="protein sequence ID" value="HDID_0000098801-mRNA-1"/>
    <property type="gene ID" value="HDID_0000098801"/>
</dbReference>